<name>A0A139HBX6_9PEZI</name>
<evidence type="ECO:0000313" key="3">
    <source>
        <dbReference type="Proteomes" id="UP000070133"/>
    </source>
</evidence>
<keyword evidence="3" id="KW-1185">Reference proteome</keyword>
<proteinExistence type="predicted"/>
<protein>
    <submittedName>
        <fullName evidence="2">Uncharacterized protein</fullName>
    </submittedName>
</protein>
<dbReference type="AlphaFoldDB" id="A0A139HBX6"/>
<comment type="caution">
    <text evidence="2">The sequence shown here is derived from an EMBL/GenBank/DDBJ whole genome shotgun (WGS) entry which is preliminary data.</text>
</comment>
<organism evidence="2 3">
    <name type="scientific">Pseudocercospora eumusae</name>
    <dbReference type="NCBI Taxonomy" id="321146"/>
    <lineage>
        <taxon>Eukaryota</taxon>
        <taxon>Fungi</taxon>
        <taxon>Dikarya</taxon>
        <taxon>Ascomycota</taxon>
        <taxon>Pezizomycotina</taxon>
        <taxon>Dothideomycetes</taxon>
        <taxon>Dothideomycetidae</taxon>
        <taxon>Mycosphaerellales</taxon>
        <taxon>Mycosphaerellaceae</taxon>
        <taxon>Pseudocercospora</taxon>
    </lineage>
</organism>
<gene>
    <name evidence="2" type="ORF">AC578_902</name>
</gene>
<keyword evidence="1" id="KW-0732">Signal</keyword>
<reference evidence="2 3" key="1">
    <citation type="submission" date="2015-07" db="EMBL/GenBank/DDBJ databases">
        <title>Comparative genomics of the Sigatoka disease complex on banana suggests a link between parallel evolutionary changes in Pseudocercospora fijiensis and Pseudocercospora eumusae and increased virulence on the banana host.</title>
        <authorList>
            <person name="Chang T.-C."/>
            <person name="Salvucci A."/>
            <person name="Crous P.W."/>
            <person name="Stergiopoulos I."/>
        </authorList>
    </citation>
    <scope>NUCLEOTIDE SEQUENCE [LARGE SCALE GENOMIC DNA]</scope>
    <source>
        <strain evidence="2 3">CBS 114824</strain>
    </source>
</reference>
<dbReference type="OrthoDB" id="10598464at2759"/>
<evidence type="ECO:0000256" key="1">
    <source>
        <dbReference type="SAM" id="SignalP"/>
    </source>
</evidence>
<feature type="signal peptide" evidence="1">
    <location>
        <begin position="1"/>
        <end position="18"/>
    </location>
</feature>
<evidence type="ECO:0000313" key="2">
    <source>
        <dbReference type="EMBL" id="KXS99932.1"/>
    </source>
</evidence>
<feature type="chain" id="PRO_5007806430" evidence="1">
    <location>
        <begin position="19"/>
        <end position="71"/>
    </location>
</feature>
<accession>A0A139HBX6</accession>
<dbReference type="Proteomes" id="UP000070133">
    <property type="component" value="Unassembled WGS sequence"/>
</dbReference>
<sequence>MRFSTLATLFAFMAGALAQSWNCDKSEGYCIEGDNISRLRCTSQRPCRVQGNGCRPVDTNNDGRFDAANCS</sequence>
<dbReference type="EMBL" id="LFZN01000083">
    <property type="protein sequence ID" value="KXS99932.1"/>
    <property type="molecule type" value="Genomic_DNA"/>
</dbReference>